<evidence type="ECO:0000313" key="1">
    <source>
        <dbReference type="EMBL" id="CCA16631.1"/>
    </source>
</evidence>
<reference evidence="1" key="1">
    <citation type="journal article" date="2011" name="PLoS Biol.">
        <title>Gene gain and loss during evolution of obligate parasitism in the white rust pathogen of Arabidopsis thaliana.</title>
        <authorList>
            <person name="Kemen E."/>
            <person name="Gardiner A."/>
            <person name="Schultz-Larsen T."/>
            <person name="Kemen A.C."/>
            <person name="Balmuth A.L."/>
            <person name="Robert-Seilaniantz A."/>
            <person name="Bailey K."/>
            <person name="Holub E."/>
            <person name="Studholme D.J."/>
            <person name="Maclean D."/>
            <person name="Jones J.D."/>
        </authorList>
    </citation>
    <scope>NUCLEOTIDE SEQUENCE</scope>
</reference>
<sequence length="116" mass="12869">MKTLKEKLRAKLVGNLRAQLASHNCGSGALLMFPPYHGDIAHWISQIWLAVSTRTITSDFARCGFVHLHSVVKEDPKVDDTTDLLTQLQTYGLLDSNVDDVSVLEDVDVCVISMDQ</sequence>
<dbReference type="EMBL" id="FR824069">
    <property type="protein sequence ID" value="CCA16631.1"/>
    <property type="molecule type" value="Genomic_DNA"/>
</dbReference>
<organism evidence="1">
    <name type="scientific">Albugo laibachii Nc14</name>
    <dbReference type="NCBI Taxonomy" id="890382"/>
    <lineage>
        <taxon>Eukaryota</taxon>
        <taxon>Sar</taxon>
        <taxon>Stramenopiles</taxon>
        <taxon>Oomycota</taxon>
        <taxon>Peronosporomycetes</taxon>
        <taxon>Albuginales</taxon>
        <taxon>Albuginaceae</taxon>
        <taxon>Albugo</taxon>
    </lineage>
</organism>
<proteinExistence type="predicted"/>
<protein>
    <submittedName>
        <fullName evidence="1">AlNc14C24G2388 protein</fullName>
    </submittedName>
</protein>
<dbReference type="AlphaFoldDB" id="F0W689"/>
<accession>F0W689</accession>
<gene>
    <name evidence="1" type="primary">AlNc14C24G2388</name>
    <name evidence="1" type="ORF">ALNC14_027740</name>
</gene>
<dbReference type="HOGENOM" id="CLU_2101461_0_0_1"/>
<reference evidence="1" key="2">
    <citation type="submission" date="2011-02" db="EMBL/GenBank/DDBJ databases">
        <authorList>
            <person name="MacLean D."/>
        </authorList>
    </citation>
    <scope>NUCLEOTIDE SEQUENCE</scope>
</reference>
<name>F0W689_9STRA</name>